<dbReference type="AlphaFoldDB" id="A0A3Q1IP16"/>
<dbReference type="GeneTree" id="ENSGT00390000007214"/>
<dbReference type="GO" id="GO:0060027">
    <property type="term" value="P:convergent extension involved in gastrulation"/>
    <property type="evidence" value="ECO:0007669"/>
    <property type="project" value="Ensembl"/>
</dbReference>
<dbReference type="PANTHER" id="PTHR46787:SF1">
    <property type="entry name" value="MOLECULAR CHAPERONE MKKS"/>
    <property type="match status" value="1"/>
</dbReference>
<dbReference type="GO" id="GO:0060271">
    <property type="term" value="P:cilium assembly"/>
    <property type="evidence" value="ECO:0007669"/>
    <property type="project" value="Ensembl"/>
</dbReference>
<dbReference type="InterPro" id="IPR028790">
    <property type="entry name" value="MKKS"/>
</dbReference>
<dbReference type="GO" id="GO:0043010">
    <property type="term" value="P:camera-type eye development"/>
    <property type="evidence" value="ECO:0007669"/>
    <property type="project" value="Ensembl"/>
</dbReference>
<dbReference type="SUPFAM" id="SSF52029">
    <property type="entry name" value="GroEL apical domain-like"/>
    <property type="match status" value="1"/>
</dbReference>
<evidence type="ECO:0008006" key="3">
    <source>
        <dbReference type="Google" id="ProtNLM"/>
    </source>
</evidence>
<dbReference type="InParanoid" id="A0A3Q1IP16"/>
<gene>
    <name evidence="1" type="primary">MKKS</name>
</gene>
<dbReference type="GO" id="GO:1902636">
    <property type="term" value="C:kinociliary basal body"/>
    <property type="evidence" value="ECO:0007669"/>
    <property type="project" value="TreeGrafter"/>
</dbReference>
<dbReference type="OrthoDB" id="528704at2759"/>
<dbReference type="GO" id="GO:0051131">
    <property type="term" value="P:chaperone-mediated protein complex assembly"/>
    <property type="evidence" value="ECO:0007669"/>
    <property type="project" value="TreeGrafter"/>
</dbReference>
<reference evidence="1" key="3">
    <citation type="submission" date="2025-09" db="UniProtKB">
        <authorList>
            <consortium name="Ensembl"/>
        </authorList>
    </citation>
    <scope>IDENTIFICATION</scope>
</reference>
<dbReference type="Ensembl" id="ENSATET00000023884.3">
    <property type="protein sequence ID" value="ENSATEP00000023507.1"/>
    <property type="gene ID" value="ENSATEG00000016310.3"/>
</dbReference>
<dbReference type="GO" id="GO:0032402">
    <property type="term" value="P:melanosome transport"/>
    <property type="evidence" value="ECO:0007669"/>
    <property type="project" value="Ensembl"/>
</dbReference>
<dbReference type="Pfam" id="PF00118">
    <property type="entry name" value="Cpn60_TCP1"/>
    <property type="match status" value="1"/>
</dbReference>
<dbReference type="GO" id="GO:0001947">
    <property type="term" value="P:heart looping"/>
    <property type="evidence" value="ECO:0007669"/>
    <property type="project" value="Ensembl"/>
</dbReference>
<dbReference type="InterPro" id="IPR027410">
    <property type="entry name" value="TCP-1-like_intermed_sf"/>
</dbReference>
<keyword evidence="2" id="KW-1185">Reference proteome</keyword>
<dbReference type="OMA" id="LFVCQKV"/>
<dbReference type="InterPro" id="IPR027409">
    <property type="entry name" value="GroEL-like_apical_dom_sf"/>
</dbReference>
<dbReference type="Proteomes" id="UP000265040">
    <property type="component" value="Chromosome 15"/>
</dbReference>
<dbReference type="InterPro" id="IPR002423">
    <property type="entry name" value="Cpn60/GroEL/TCP-1"/>
</dbReference>
<dbReference type="GO" id="GO:0005524">
    <property type="term" value="F:ATP binding"/>
    <property type="evidence" value="ECO:0007669"/>
    <property type="project" value="InterPro"/>
</dbReference>
<dbReference type="STRING" id="64144.ENSATEP00000023507"/>
<protein>
    <recommendedName>
        <fullName evidence="3">McKusick-Kaufman syndrome</fullName>
    </recommendedName>
</protein>
<dbReference type="GO" id="GO:0005737">
    <property type="term" value="C:cytoplasm"/>
    <property type="evidence" value="ECO:0007669"/>
    <property type="project" value="Ensembl"/>
</dbReference>
<dbReference type="RefSeq" id="XP_026209741.1">
    <property type="nucleotide sequence ID" value="XM_026353956.1"/>
</dbReference>
<dbReference type="Gene3D" id="3.30.260.10">
    <property type="entry name" value="TCP-1-like chaperonin intermediate domain"/>
    <property type="match status" value="1"/>
</dbReference>
<dbReference type="GO" id="GO:0070121">
    <property type="term" value="P:Kupffer's vesicle development"/>
    <property type="evidence" value="ECO:0007669"/>
    <property type="project" value="Ensembl"/>
</dbReference>
<dbReference type="Gene3D" id="3.50.7.10">
    <property type="entry name" value="GroEL"/>
    <property type="match status" value="1"/>
</dbReference>
<evidence type="ECO:0000313" key="1">
    <source>
        <dbReference type="Ensembl" id="ENSATEP00000023507.1"/>
    </source>
</evidence>
<dbReference type="GO" id="GO:0006457">
    <property type="term" value="P:protein folding"/>
    <property type="evidence" value="ECO:0007669"/>
    <property type="project" value="InterPro"/>
</dbReference>
<dbReference type="InterPro" id="IPR027413">
    <property type="entry name" value="GROEL-like_equatorial_sf"/>
</dbReference>
<dbReference type="PANTHER" id="PTHR46787">
    <property type="entry name" value="SYNDROMES PUTATIVE CHAPERONIN-RELATED"/>
    <property type="match status" value="1"/>
</dbReference>
<dbReference type="GO" id="GO:0048839">
    <property type="term" value="P:inner ear development"/>
    <property type="evidence" value="ECO:0007669"/>
    <property type="project" value="Ensembl"/>
</dbReference>
<sequence length="568" mass="61050">MSRLVRKSPSVCTDLPLDNPDVCAKLRLLKELLGSCFGPTGRLKQIHNNIGGHVVTTSTSSVLLSTISSSQPFINMIKTSILNHVCRFSDGGLFAAILCLALIEQTKRSALGASVAVKVNKRLLGLCITYLQREDCGCKVNLDFCSTQNLIILARSIISSKPACVLTDPETLHISKLAVQAFLLAIPCGNPGIVTLGRTVIVSVEGHSVLHSAVFPGLLVDTTDVSCISKTDKLHSTPLSIVLFSASLAGDLPDLGNGTIEVHPGADTDSQILDELLELGKQVVKDEVKLFVCQKVIHPLLHQYLRNHGVIVIERLGITLMEPMVQLTGAQPVATLHTAIPAKAYGKVGDLSIMQFGSKTMLHLIPAGESAICTMVLCHRNETMLNELKVVCQKTEHVLRLTLREPSALLGGGCTETHLAAYIRHKSMNEVTHAASVLGCSQTDFLLGMEGFCRSLESVATTLQHGGESSLIDLTHAHHWTLAADVMKEPIEDSLGVCGCGVVQSSPGKKWTHLNTQHADISPAPLSRDTTLQPCVLDSFPVKLNALQVAVETANLALDVRYIIQDVN</sequence>
<name>A0A3Q1IP16_ANATE</name>
<dbReference type="SUPFAM" id="SSF48592">
    <property type="entry name" value="GroEL equatorial domain-like"/>
    <property type="match status" value="1"/>
</dbReference>
<organism evidence="1 2">
    <name type="scientific">Anabas testudineus</name>
    <name type="common">Climbing perch</name>
    <name type="synonym">Anthias testudineus</name>
    <dbReference type="NCBI Taxonomy" id="64144"/>
    <lineage>
        <taxon>Eukaryota</taxon>
        <taxon>Metazoa</taxon>
        <taxon>Chordata</taxon>
        <taxon>Craniata</taxon>
        <taxon>Vertebrata</taxon>
        <taxon>Euteleostomi</taxon>
        <taxon>Actinopterygii</taxon>
        <taxon>Neopterygii</taxon>
        <taxon>Teleostei</taxon>
        <taxon>Neoteleostei</taxon>
        <taxon>Acanthomorphata</taxon>
        <taxon>Anabantaria</taxon>
        <taxon>Anabantiformes</taxon>
        <taxon>Anabantoidei</taxon>
        <taxon>Anabantidae</taxon>
        <taxon>Anabas</taxon>
    </lineage>
</organism>
<dbReference type="GO" id="GO:0051877">
    <property type="term" value="P:pigment granule aggregation in cell center"/>
    <property type="evidence" value="ECO:0007669"/>
    <property type="project" value="Ensembl"/>
</dbReference>
<proteinExistence type="predicted"/>
<accession>A0A3Q1IP16</accession>
<reference evidence="1" key="2">
    <citation type="submission" date="2025-08" db="UniProtKB">
        <authorList>
            <consortium name="Ensembl"/>
        </authorList>
    </citation>
    <scope>IDENTIFICATION</scope>
</reference>
<reference evidence="1" key="1">
    <citation type="submission" date="2021-04" db="EMBL/GenBank/DDBJ databases">
        <authorList>
            <consortium name="Wellcome Sanger Institute Data Sharing"/>
        </authorList>
    </citation>
    <scope>NUCLEOTIDE SEQUENCE [LARGE SCALE GENOMIC DNA]</scope>
</reference>
<dbReference type="GO" id="GO:0051082">
    <property type="term" value="F:unfolded protein binding"/>
    <property type="evidence" value="ECO:0007669"/>
    <property type="project" value="InterPro"/>
</dbReference>
<evidence type="ECO:0000313" key="2">
    <source>
        <dbReference type="Proteomes" id="UP000265040"/>
    </source>
</evidence>
<dbReference type="GeneID" id="113158214"/>
<dbReference type="Gene3D" id="1.10.560.10">
    <property type="entry name" value="GroEL-like equatorial domain"/>
    <property type="match status" value="1"/>
</dbReference>
<dbReference type="GO" id="GO:0005634">
    <property type="term" value="C:nucleus"/>
    <property type="evidence" value="ECO:0007669"/>
    <property type="project" value="Ensembl"/>
</dbReference>